<comment type="caution">
    <text evidence="3">The sequence shown here is derived from an EMBL/GenBank/DDBJ whole genome shotgun (WGS) entry which is preliminary data.</text>
</comment>
<dbReference type="Pfam" id="PF02515">
    <property type="entry name" value="CoA_transf_3"/>
    <property type="match status" value="1"/>
</dbReference>
<dbReference type="AlphaFoldDB" id="A0A4U0S3S0"/>
<organism evidence="3 4">
    <name type="scientific">Actinacidiphila oryziradicis</name>
    <dbReference type="NCBI Taxonomy" id="2571141"/>
    <lineage>
        <taxon>Bacteria</taxon>
        <taxon>Bacillati</taxon>
        <taxon>Actinomycetota</taxon>
        <taxon>Actinomycetes</taxon>
        <taxon>Kitasatosporales</taxon>
        <taxon>Streptomycetaceae</taxon>
        <taxon>Actinacidiphila</taxon>
    </lineage>
</organism>
<proteinExistence type="inferred from homology"/>
<sequence length="389" mass="41210">MAEPSLPLAGLRVIDTSTLLAGPLAAMLLADFGAEVIKVEHPSGDPMRRFGHTQDDVSLWWKVFNRNKKSVVLDLSTGQGAANFRRLAVGADALIENFRPGTLERWGLGPDELAAINPGLVVTRVTAFGQTGPYARRPGFGTLAEAMSGLAAMSGEPDGAPLLPPFPMADAFAGLHAACATLIALRGRDKTGVGQSIDVAITEAMMASLGAQLTVFEQLGVKPARLGNGSNNNAPRNVYRCRDGRWLAVSAPADSIAERIVRLVGRPELCEEPWFATGRGRAEHAAVLNEAIGGWVAERDAATVLAAFEQAQAAVAPVYDVADIVGDPHFKARRTIVEVPDEELGAVAMPDIPVRLSATPGRIRWAGPRLGEHTDEVLDALAKETGNAR</sequence>
<dbReference type="SUPFAM" id="SSF89796">
    <property type="entry name" value="CoA-transferase family III (CaiB/BaiF)"/>
    <property type="match status" value="1"/>
</dbReference>
<dbReference type="InterPro" id="IPR044855">
    <property type="entry name" value="CoA-Trfase_III_dom3_sf"/>
</dbReference>
<dbReference type="InterPro" id="IPR023606">
    <property type="entry name" value="CoA-Trfase_III_dom_1_sf"/>
</dbReference>
<protein>
    <submittedName>
        <fullName evidence="3">CoA transferase</fullName>
    </submittedName>
</protein>
<dbReference type="PANTHER" id="PTHR48228">
    <property type="entry name" value="SUCCINYL-COA--D-CITRAMALATE COA-TRANSFERASE"/>
    <property type="match status" value="1"/>
</dbReference>
<dbReference type="InterPro" id="IPR003673">
    <property type="entry name" value="CoA-Trfase_fam_III"/>
</dbReference>
<dbReference type="EMBL" id="SUMC01000060">
    <property type="protein sequence ID" value="TKA02933.1"/>
    <property type="molecule type" value="Genomic_DNA"/>
</dbReference>
<dbReference type="Gene3D" id="3.40.50.10540">
    <property type="entry name" value="Crotonobetainyl-coa:carnitine coa-transferase, domain 1"/>
    <property type="match status" value="1"/>
</dbReference>
<evidence type="ECO:0000256" key="2">
    <source>
        <dbReference type="ARBA" id="ARBA00022679"/>
    </source>
</evidence>
<dbReference type="GO" id="GO:0016740">
    <property type="term" value="F:transferase activity"/>
    <property type="evidence" value="ECO:0007669"/>
    <property type="project" value="UniProtKB-KW"/>
</dbReference>
<comment type="similarity">
    <text evidence="1">Belongs to the CoA-transferase III family.</text>
</comment>
<reference evidence="3 4" key="1">
    <citation type="submission" date="2019-04" db="EMBL/GenBank/DDBJ databases">
        <title>Streptomyces oryziradicis sp. nov., a novel actinomycete isolated from rhizosphere soil of rice (Oryza sativa L.).</title>
        <authorList>
            <person name="Li C."/>
        </authorList>
    </citation>
    <scope>NUCLEOTIDE SEQUENCE [LARGE SCALE GENOMIC DNA]</scope>
    <source>
        <strain evidence="3 4">NEAU-C40</strain>
    </source>
</reference>
<accession>A0A4U0S3S0</accession>
<gene>
    <name evidence="3" type="ORF">FCI23_37990</name>
</gene>
<keyword evidence="2 3" id="KW-0808">Transferase</keyword>
<dbReference type="InterPro" id="IPR050509">
    <property type="entry name" value="CoA-transferase_III"/>
</dbReference>
<name>A0A4U0S3S0_9ACTN</name>
<dbReference type="OrthoDB" id="9797653at2"/>
<evidence type="ECO:0000313" key="4">
    <source>
        <dbReference type="Proteomes" id="UP000305778"/>
    </source>
</evidence>
<dbReference type="Gene3D" id="3.30.1540.10">
    <property type="entry name" value="formyl-coa transferase, domain 3"/>
    <property type="match status" value="1"/>
</dbReference>
<evidence type="ECO:0000256" key="1">
    <source>
        <dbReference type="ARBA" id="ARBA00008383"/>
    </source>
</evidence>
<dbReference type="Proteomes" id="UP000305778">
    <property type="component" value="Unassembled WGS sequence"/>
</dbReference>
<evidence type="ECO:0000313" key="3">
    <source>
        <dbReference type="EMBL" id="TKA02933.1"/>
    </source>
</evidence>
<keyword evidence="4" id="KW-1185">Reference proteome</keyword>
<dbReference type="RefSeq" id="WP_136728736.1">
    <property type="nucleotide sequence ID" value="NZ_SUMC01000060.1"/>
</dbReference>
<dbReference type="PANTHER" id="PTHR48228:SF6">
    <property type="entry name" value="L-CARNITINE COA-TRANSFERASE"/>
    <property type="match status" value="1"/>
</dbReference>